<dbReference type="AlphaFoldDB" id="A0A6A6TWY5"/>
<evidence type="ECO:0000256" key="1">
    <source>
        <dbReference type="SAM" id="SignalP"/>
    </source>
</evidence>
<accession>A0A6A6TWY5</accession>
<organism evidence="2 3">
    <name type="scientific">Microthyrium microscopicum</name>
    <dbReference type="NCBI Taxonomy" id="703497"/>
    <lineage>
        <taxon>Eukaryota</taxon>
        <taxon>Fungi</taxon>
        <taxon>Dikarya</taxon>
        <taxon>Ascomycota</taxon>
        <taxon>Pezizomycotina</taxon>
        <taxon>Dothideomycetes</taxon>
        <taxon>Dothideomycetes incertae sedis</taxon>
        <taxon>Microthyriales</taxon>
        <taxon>Microthyriaceae</taxon>
        <taxon>Microthyrium</taxon>
    </lineage>
</organism>
<dbReference type="Pfam" id="PF15474">
    <property type="entry name" value="MU117"/>
    <property type="match status" value="1"/>
</dbReference>
<feature type="signal peptide" evidence="1">
    <location>
        <begin position="1"/>
        <end position="19"/>
    </location>
</feature>
<keyword evidence="1" id="KW-0732">Signal</keyword>
<dbReference type="InterPro" id="IPR029167">
    <property type="entry name" value="Mug117"/>
</dbReference>
<reference evidence="2" key="1">
    <citation type="journal article" date="2020" name="Stud. Mycol.">
        <title>101 Dothideomycetes genomes: a test case for predicting lifestyles and emergence of pathogens.</title>
        <authorList>
            <person name="Haridas S."/>
            <person name="Albert R."/>
            <person name="Binder M."/>
            <person name="Bloem J."/>
            <person name="Labutti K."/>
            <person name="Salamov A."/>
            <person name="Andreopoulos B."/>
            <person name="Baker S."/>
            <person name="Barry K."/>
            <person name="Bills G."/>
            <person name="Bluhm B."/>
            <person name="Cannon C."/>
            <person name="Castanera R."/>
            <person name="Culley D."/>
            <person name="Daum C."/>
            <person name="Ezra D."/>
            <person name="Gonzalez J."/>
            <person name="Henrissat B."/>
            <person name="Kuo A."/>
            <person name="Liang C."/>
            <person name="Lipzen A."/>
            <person name="Lutzoni F."/>
            <person name="Magnuson J."/>
            <person name="Mondo S."/>
            <person name="Nolan M."/>
            <person name="Ohm R."/>
            <person name="Pangilinan J."/>
            <person name="Park H.-J."/>
            <person name="Ramirez L."/>
            <person name="Alfaro M."/>
            <person name="Sun H."/>
            <person name="Tritt A."/>
            <person name="Yoshinaga Y."/>
            <person name="Zwiers L.-H."/>
            <person name="Turgeon B."/>
            <person name="Goodwin S."/>
            <person name="Spatafora J."/>
            <person name="Crous P."/>
            <person name="Grigoriev I."/>
        </authorList>
    </citation>
    <scope>NUCLEOTIDE SEQUENCE</scope>
    <source>
        <strain evidence="2">CBS 115976</strain>
    </source>
</reference>
<evidence type="ECO:0000313" key="2">
    <source>
        <dbReference type="EMBL" id="KAF2663378.1"/>
    </source>
</evidence>
<dbReference type="EMBL" id="MU004246">
    <property type="protein sequence ID" value="KAF2663378.1"/>
    <property type="molecule type" value="Genomic_DNA"/>
</dbReference>
<name>A0A6A6TWY5_9PEZI</name>
<proteinExistence type="predicted"/>
<sequence length="147" mass="15526">MLFSAIFTILFTAIGISHAIPTGSADAASFASSENPGAVLKRASNEWESTNCSGSAFCELLGASCDVAYQKIDPTNTYDADKGKNYSGVCSGTCGIFFKGSCSGTGRQLMDAYNEIRDNGHCTHCGTTLRSVDQCLVKIDRVPNCAQ</sequence>
<protein>
    <submittedName>
        <fullName evidence="2">Uncharacterized protein</fullName>
    </submittedName>
</protein>
<dbReference type="Proteomes" id="UP000799302">
    <property type="component" value="Unassembled WGS sequence"/>
</dbReference>
<dbReference type="OrthoDB" id="1896086at2759"/>
<feature type="chain" id="PRO_5025508537" evidence="1">
    <location>
        <begin position="20"/>
        <end position="147"/>
    </location>
</feature>
<keyword evidence="3" id="KW-1185">Reference proteome</keyword>
<evidence type="ECO:0000313" key="3">
    <source>
        <dbReference type="Proteomes" id="UP000799302"/>
    </source>
</evidence>
<gene>
    <name evidence="2" type="ORF">BT63DRAFT_461486</name>
</gene>